<dbReference type="GO" id="GO:0004176">
    <property type="term" value="F:ATP-dependent peptidase activity"/>
    <property type="evidence" value="ECO:0007669"/>
    <property type="project" value="InterPro"/>
</dbReference>
<evidence type="ECO:0000256" key="2">
    <source>
        <dbReference type="SAM" id="MobiDB-lite"/>
    </source>
</evidence>
<dbReference type="PROSITE" id="PS00674">
    <property type="entry name" value="AAA"/>
    <property type="match status" value="1"/>
</dbReference>
<reference evidence="4" key="1">
    <citation type="submission" date="2021-08" db="EMBL/GenBank/DDBJ databases">
        <authorList>
            <person name="Zhang H."/>
            <person name="Xu M."/>
            <person name="Yu Z."/>
            <person name="Yang L."/>
            <person name="Cai Y."/>
        </authorList>
    </citation>
    <scope>NUCLEOTIDE SEQUENCE</scope>
    <source>
        <strain evidence="4">CHL1</strain>
    </source>
</reference>
<evidence type="ECO:0000259" key="3">
    <source>
        <dbReference type="SMART" id="SM00382"/>
    </source>
</evidence>
<name>A0A9E6UJ86_9HYPH</name>
<dbReference type="PANTHER" id="PTHR23076">
    <property type="entry name" value="METALLOPROTEASE M41 FTSH"/>
    <property type="match status" value="1"/>
</dbReference>
<dbReference type="InterPro" id="IPR037219">
    <property type="entry name" value="Peptidase_M41-like"/>
</dbReference>
<organism evidence="4 5">
    <name type="scientific">Chenggangzhangella methanolivorans</name>
    <dbReference type="NCBI Taxonomy" id="1437009"/>
    <lineage>
        <taxon>Bacteria</taxon>
        <taxon>Pseudomonadati</taxon>
        <taxon>Pseudomonadota</taxon>
        <taxon>Alphaproteobacteria</taxon>
        <taxon>Hyphomicrobiales</taxon>
        <taxon>Methylopilaceae</taxon>
        <taxon>Chenggangzhangella</taxon>
    </lineage>
</organism>
<dbReference type="KEGG" id="cmet:K6K41_09860"/>
<dbReference type="GO" id="GO:0006508">
    <property type="term" value="P:proteolysis"/>
    <property type="evidence" value="ECO:0007669"/>
    <property type="project" value="InterPro"/>
</dbReference>
<keyword evidence="5" id="KW-1185">Reference proteome</keyword>
<dbReference type="CDD" id="cd19481">
    <property type="entry name" value="RecA-like_protease"/>
    <property type="match status" value="1"/>
</dbReference>
<dbReference type="Pfam" id="PF00004">
    <property type="entry name" value="AAA"/>
    <property type="match status" value="1"/>
</dbReference>
<dbReference type="AlphaFoldDB" id="A0A9E6UJ86"/>
<dbReference type="GO" id="GO:0016887">
    <property type="term" value="F:ATP hydrolysis activity"/>
    <property type="evidence" value="ECO:0007669"/>
    <property type="project" value="InterPro"/>
</dbReference>
<dbReference type="Gene3D" id="1.20.58.760">
    <property type="entry name" value="Peptidase M41"/>
    <property type="match status" value="1"/>
</dbReference>
<evidence type="ECO:0000256" key="1">
    <source>
        <dbReference type="RuleBase" id="RU003651"/>
    </source>
</evidence>
<dbReference type="PANTHER" id="PTHR23076:SF97">
    <property type="entry name" value="ATP-DEPENDENT ZINC METALLOPROTEASE YME1L1"/>
    <property type="match status" value="1"/>
</dbReference>
<comment type="similarity">
    <text evidence="1">Belongs to the AAA ATPase family.</text>
</comment>
<dbReference type="Proteomes" id="UP000825701">
    <property type="component" value="Chromosome"/>
</dbReference>
<dbReference type="RefSeq" id="WP_261404973.1">
    <property type="nucleotide sequence ID" value="NZ_CP081869.1"/>
</dbReference>
<dbReference type="InterPro" id="IPR000642">
    <property type="entry name" value="Peptidase_M41"/>
</dbReference>
<evidence type="ECO:0000313" key="5">
    <source>
        <dbReference type="Proteomes" id="UP000825701"/>
    </source>
</evidence>
<keyword evidence="1" id="KW-0547">Nucleotide-binding</keyword>
<feature type="domain" description="AAA+ ATPase" evidence="3">
    <location>
        <begin position="230"/>
        <end position="372"/>
    </location>
</feature>
<dbReference type="GO" id="GO:0030163">
    <property type="term" value="P:protein catabolic process"/>
    <property type="evidence" value="ECO:0007669"/>
    <property type="project" value="TreeGrafter"/>
</dbReference>
<dbReference type="InterPro" id="IPR003593">
    <property type="entry name" value="AAA+_ATPase"/>
</dbReference>
<feature type="region of interest" description="Disordered" evidence="2">
    <location>
        <begin position="635"/>
        <end position="657"/>
    </location>
</feature>
<dbReference type="EMBL" id="CP081869">
    <property type="protein sequence ID" value="QZO01668.1"/>
    <property type="molecule type" value="Genomic_DNA"/>
</dbReference>
<sequence>MREKSQAERDEEAVELLGDAAALFDPAGALAAEILHEALPKSVWSAVKHNEPKIFLIEVAGSSWWKPMASGLRRLFTEVAVYMPTDLTSSMRDARGASVIIAPTFVIVGDPARLPSELIAGADVRIPVRATPRALRRTLQRLYGKRAVVRQSDFSGLDWPELLVALRPDSTPRACVARWRKTAASLSAPIASDKTPTLDQLAGFGDAMPRLLSLASDIERVRDGRLKKDELPSLLLHGAPGTGKTLVARSLAKTVGLPFIETSIGDWFAGERAHLGTVIGEMRRFFARATSSAPCIAFIDELDGLPDRAKLDEREREWWTPVVTTALVMIDRARAAGSGVVLVGATNHYQFLDPALVRPGRFDIHLEIVGPTTDADFCAILRHHLGPDLTGADLSVIARTALARKATGAVVEAWVKAARERARSKDQSLEFADLVHVAIPAPTRSAAKEMRIAIHEAGHAVVGRVLGGQVKTITLIRTAGVEGMVSFADDDEPATLDILESNIVSGLAGRAADELLNGAAEAGAVADLHRSTGLLAAIHSAFGLRGRLTSHGSVDEAIAAMRFDPKLERKVEADLQRLMRRARQLVALHHRAVKSLARTLVANRVATQEDVDAAILADPAGRAARTWDLIVERVTQDEEEGDASAAGAPTPRQPEAD</sequence>
<accession>A0A9E6UJ86</accession>
<dbReference type="InterPro" id="IPR003960">
    <property type="entry name" value="ATPase_AAA_CS"/>
</dbReference>
<gene>
    <name evidence="4" type="ORF">K6K41_09860</name>
</gene>
<evidence type="ECO:0000313" key="4">
    <source>
        <dbReference type="EMBL" id="QZO01668.1"/>
    </source>
</evidence>
<dbReference type="SUPFAM" id="SSF52540">
    <property type="entry name" value="P-loop containing nucleoside triphosphate hydrolases"/>
    <property type="match status" value="1"/>
</dbReference>
<dbReference type="SUPFAM" id="SSF140990">
    <property type="entry name" value="FtsH protease domain-like"/>
    <property type="match status" value="1"/>
</dbReference>
<dbReference type="GO" id="GO:0005886">
    <property type="term" value="C:plasma membrane"/>
    <property type="evidence" value="ECO:0007669"/>
    <property type="project" value="TreeGrafter"/>
</dbReference>
<keyword evidence="1" id="KW-0067">ATP-binding</keyword>
<dbReference type="Pfam" id="PF01434">
    <property type="entry name" value="Peptidase_M41"/>
    <property type="match status" value="1"/>
</dbReference>
<dbReference type="SMART" id="SM00382">
    <property type="entry name" value="AAA"/>
    <property type="match status" value="1"/>
</dbReference>
<dbReference type="InterPro" id="IPR003959">
    <property type="entry name" value="ATPase_AAA_core"/>
</dbReference>
<dbReference type="Gene3D" id="3.40.50.300">
    <property type="entry name" value="P-loop containing nucleotide triphosphate hydrolases"/>
    <property type="match status" value="1"/>
</dbReference>
<proteinExistence type="inferred from homology"/>
<dbReference type="GO" id="GO:0005524">
    <property type="term" value="F:ATP binding"/>
    <property type="evidence" value="ECO:0007669"/>
    <property type="project" value="UniProtKB-KW"/>
</dbReference>
<protein>
    <submittedName>
        <fullName evidence="4">AAA family ATPase</fullName>
    </submittedName>
</protein>
<dbReference type="InterPro" id="IPR027417">
    <property type="entry name" value="P-loop_NTPase"/>
</dbReference>
<dbReference type="GO" id="GO:0004222">
    <property type="term" value="F:metalloendopeptidase activity"/>
    <property type="evidence" value="ECO:0007669"/>
    <property type="project" value="InterPro"/>
</dbReference>